<dbReference type="InParanoid" id="G0MWN7"/>
<organism evidence="2">
    <name type="scientific">Caenorhabditis brenneri</name>
    <name type="common">Nematode worm</name>
    <dbReference type="NCBI Taxonomy" id="135651"/>
    <lineage>
        <taxon>Eukaryota</taxon>
        <taxon>Metazoa</taxon>
        <taxon>Ecdysozoa</taxon>
        <taxon>Nematoda</taxon>
        <taxon>Chromadorea</taxon>
        <taxon>Rhabditida</taxon>
        <taxon>Rhabditina</taxon>
        <taxon>Rhabditomorpha</taxon>
        <taxon>Rhabditoidea</taxon>
        <taxon>Rhabditidae</taxon>
        <taxon>Peloderinae</taxon>
        <taxon>Caenorhabditis</taxon>
    </lineage>
</organism>
<dbReference type="Pfam" id="PF06905">
    <property type="entry name" value="FAIM1"/>
    <property type="match status" value="1"/>
</dbReference>
<dbReference type="HOGENOM" id="CLU_2560325_0_0_1"/>
<protein>
    <submittedName>
        <fullName evidence="1">Uncharacterized protein</fullName>
    </submittedName>
</protein>
<accession>G0MWN7</accession>
<sequence length="82" mass="9186">MEVFGNGEKLTTESVFEGNGTVISFNFGQNQCRIESAGASKVQLVCNFYKNNELVPTLLSLDDPGEKRHNAERVFKSRFLEV</sequence>
<proteinExistence type="predicted"/>
<name>G0MWN7_CAEBE</name>
<dbReference type="GO" id="GO:0043066">
    <property type="term" value="P:negative regulation of apoptotic process"/>
    <property type="evidence" value="ECO:0007669"/>
    <property type="project" value="InterPro"/>
</dbReference>
<dbReference type="AlphaFoldDB" id="G0MWN7"/>
<keyword evidence="2" id="KW-1185">Reference proteome</keyword>
<dbReference type="Gene3D" id="2.40.128.180">
    <property type="match status" value="1"/>
</dbReference>
<evidence type="ECO:0000313" key="2">
    <source>
        <dbReference type="Proteomes" id="UP000008068"/>
    </source>
</evidence>
<gene>
    <name evidence="1" type="ORF">CAEBREN_22844</name>
</gene>
<dbReference type="InterPro" id="IPR038513">
    <property type="entry name" value="FAIM1_dom_sf"/>
</dbReference>
<dbReference type="Proteomes" id="UP000008068">
    <property type="component" value="Unassembled WGS sequence"/>
</dbReference>
<dbReference type="InterPro" id="IPR010695">
    <property type="entry name" value="FAIM1"/>
</dbReference>
<evidence type="ECO:0000313" key="1">
    <source>
        <dbReference type="EMBL" id="EGT46239.1"/>
    </source>
</evidence>
<dbReference type="EMBL" id="GL379817">
    <property type="protein sequence ID" value="EGT46239.1"/>
    <property type="molecule type" value="Genomic_DNA"/>
</dbReference>
<reference evidence="2" key="1">
    <citation type="submission" date="2011-07" db="EMBL/GenBank/DDBJ databases">
        <authorList>
            <consortium name="Caenorhabditis brenneri Sequencing and Analysis Consortium"/>
            <person name="Wilson R.K."/>
        </authorList>
    </citation>
    <scope>NUCLEOTIDE SEQUENCE [LARGE SCALE GENOMIC DNA]</scope>
    <source>
        <strain evidence="2">PB2801</strain>
    </source>
</reference>